<dbReference type="GO" id="GO:0016301">
    <property type="term" value="F:kinase activity"/>
    <property type="evidence" value="ECO:0007669"/>
    <property type="project" value="UniProtKB-KW"/>
</dbReference>
<keyword evidence="10" id="KW-1185">Reference proteome</keyword>
<evidence type="ECO:0000256" key="6">
    <source>
        <dbReference type="ARBA" id="ARBA00023277"/>
    </source>
</evidence>
<evidence type="ECO:0000313" key="10">
    <source>
        <dbReference type="Proteomes" id="UP000199659"/>
    </source>
</evidence>
<dbReference type="SUPFAM" id="SSF142764">
    <property type="entry name" value="YgbK-like"/>
    <property type="match status" value="1"/>
</dbReference>
<evidence type="ECO:0000256" key="4">
    <source>
        <dbReference type="ARBA" id="ARBA00022777"/>
    </source>
</evidence>
<dbReference type="STRING" id="37658.SAMN05661086_02290"/>
<organism evidence="9 10">
    <name type="scientific">Anaeromicropila populeti</name>
    <dbReference type="NCBI Taxonomy" id="37658"/>
    <lineage>
        <taxon>Bacteria</taxon>
        <taxon>Bacillati</taxon>
        <taxon>Bacillota</taxon>
        <taxon>Clostridia</taxon>
        <taxon>Lachnospirales</taxon>
        <taxon>Lachnospiraceae</taxon>
        <taxon>Anaeromicropila</taxon>
    </lineage>
</organism>
<protein>
    <submittedName>
        <fullName evidence="9">Uncharacterized conserved protein YgbK, DUF1537 family</fullName>
    </submittedName>
</protein>
<reference evidence="9 10" key="1">
    <citation type="submission" date="2016-10" db="EMBL/GenBank/DDBJ databases">
        <authorList>
            <person name="de Groot N.N."/>
        </authorList>
    </citation>
    <scope>NUCLEOTIDE SEQUENCE [LARGE SCALE GENOMIC DNA]</scope>
    <source>
        <strain evidence="9 10">743A</strain>
    </source>
</reference>
<dbReference type="Pfam" id="PF07005">
    <property type="entry name" value="SBD_N"/>
    <property type="match status" value="1"/>
</dbReference>
<dbReference type="Gene3D" id="3.40.50.10840">
    <property type="entry name" value="Putative sugar-binding, N-terminal domain"/>
    <property type="match status" value="1"/>
</dbReference>
<dbReference type="GO" id="GO:0005524">
    <property type="term" value="F:ATP binding"/>
    <property type="evidence" value="ECO:0007669"/>
    <property type="project" value="UniProtKB-KW"/>
</dbReference>
<dbReference type="InterPro" id="IPR042213">
    <property type="entry name" value="NBD_C_sf"/>
</dbReference>
<keyword evidence="6" id="KW-0119">Carbohydrate metabolism</keyword>
<sequence>MNEKKICADILKQFPEVNPVVVDTALAEEVKKSKKKIIVLDDDPTGVQTIHDISVYTDWSKESIRKGFMEKSKMFFILTNSRGFTVEQTTKAHIEIAETIDETAGEFQQEYMIVSRGDSTLRGHYPLETQLIRDVIAQRKGWGVDGEILCPYFKEGGRFTAGNVHYVKYGEELVPAGQTEFAKDETFGYHSNNLCEYVEEKTGGEYKVEDCICISLESLRAMDFDGIEKQLLEVRDFKKIIVNAIDNYDVKVFCTALYRAMAKGRHFMIRCAAALVKAIADISDKPLLCREEMVTIRNQAGGVIVVGSHTKKTTSQLEELKKLDKIEFIEMNSDLVLEPGELEKEVERILVREEELISQGKSVCIFTKRALLTVEEDTPEEALLRSVRISDAVQSCVGRLKVTPAFVVAKGGITSSDVGTKALKVRCAKVLGQVQPGIPVWQTGEESLFPGTPYVIFPGNVGEVDTLRKVVETLLV</sequence>
<proteinExistence type="inferred from homology"/>
<feature type="domain" description="Four-carbon acid sugar kinase nucleotide binding" evidence="8">
    <location>
        <begin position="303"/>
        <end position="467"/>
    </location>
</feature>
<keyword evidence="5" id="KW-0067">ATP-binding</keyword>
<name>A0A1I6K907_9FIRM</name>
<feature type="domain" description="Four-carbon acid sugar kinase N-terminal" evidence="7">
    <location>
        <begin position="37"/>
        <end position="278"/>
    </location>
</feature>
<evidence type="ECO:0000259" key="8">
    <source>
        <dbReference type="Pfam" id="PF17042"/>
    </source>
</evidence>
<dbReference type="InterPro" id="IPR037051">
    <property type="entry name" value="4-carb_acid_sugar_kinase_N_sf"/>
</dbReference>
<evidence type="ECO:0000256" key="5">
    <source>
        <dbReference type="ARBA" id="ARBA00022840"/>
    </source>
</evidence>
<evidence type="ECO:0000259" key="7">
    <source>
        <dbReference type="Pfam" id="PF07005"/>
    </source>
</evidence>
<gene>
    <name evidence="9" type="ORF">SAMN05661086_02290</name>
</gene>
<evidence type="ECO:0000256" key="2">
    <source>
        <dbReference type="ARBA" id="ARBA00022679"/>
    </source>
</evidence>
<dbReference type="EMBL" id="FOYZ01000008">
    <property type="protein sequence ID" value="SFR87702.1"/>
    <property type="molecule type" value="Genomic_DNA"/>
</dbReference>
<dbReference type="InterPro" id="IPR031475">
    <property type="entry name" value="NBD_C"/>
</dbReference>
<keyword evidence="2" id="KW-0808">Transferase</keyword>
<accession>A0A1I6K907</accession>
<keyword evidence="3" id="KW-0547">Nucleotide-binding</keyword>
<dbReference type="Pfam" id="PF17042">
    <property type="entry name" value="NBD_C"/>
    <property type="match status" value="1"/>
</dbReference>
<evidence type="ECO:0000313" key="9">
    <source>
        <dbReference type="EMBL" id="SFR87702.1"/>
    </source>
</evidence>
<dbReference type="InterPro" id="IPR010737">
    <property type="entry name" value="4-carb_acid_sugar_kinase_N"/>
</dbReference>
<evidence type="ECO:0000256" key="3">
    <source>
        <dbReference type="ARBA" id="ARBA00022741"/>
    </source>
</evidence>
<dbReference type="OrthoDB" id="153193at2"/>
<evidence type="ECO:0000256" key="1">
    <source>
        <dbReference type="ARBA" id="ARBA00005715"/>
    </source>
</evidence>
<dbReference type="Proteomes" id="UP000199659">
    <property type="component" value="Unassembled WGS sequence"/>
</dbReference>
<dbReference type="Gene3D" id="3.40.980.20">
    <property type="entry name" value="Four-carbon acid sugar kinase, nucleotide binding domain"/>
    <property type="match status" value="1"/>
</dbReference>
<comment type="similarity">
    <text evidence="1">Belongs to the four-carbon acid sugar kinase family.</text>
</comment>
<dbReference type="AlphaFoldDB" id="A0A1I6K907"/>
<keyword evidence="4" id="KW-0418">Kinase</keyword>
<dbReference type="RefSeq" id="WP_092560867.1">
    <property type="nucleotide sequence ID" value="NZ_FOYZ01000008.1"/>
</dbReference>